<evidence type="ECO:0000313" key="21">
    <source>
        <dbReference type="Proteomes" id="UP001044222"/>
    </source>
</evidence>
<keyword evidence="8 16" id="KW-0479">Metal-binding</keyword>
<feature type="compositionally biased region" description="Polar residues" evidence="17">
    <location>
        <begin position="352"/>
        <end position="361"/>
    </location>
</feature>
<protein>
    <recommendedName>
        <fullName evidence="22">MICAL-like protein 2</fullName>
    </recommendedName>
</protein>
<organism evidence="20 21">
    <name type="scientific">Anguilla anguilla</name>
    <name type="common">European freshwater eel</name>
    <name type="synonym">Muraena anguilla</name>
    <dbReference type="NCBI Taxonomy" id="7936"/>
    <lineage>
        <taxon>Eukaryota</taxon>
        <taxon>Metazoa</taxon>
        <taxon>Chordata</taxon>
        <taxon>Craniata</taxon>
        <taxon>Vertebrata</taxon>
        <taxon>Euteleostomi</taxon>
        <taxon>Actinopterygii</taxon>
        <taxon>Neopterygii</taxon>
        <taxon>Teleostei</taxon>
        <taxon>Anguilliformes</taxon>
        <taxon>Anguillidae</taxon>
        <taxon>Anguilla</taxon>
    </lineage>
</organism>
<evidence type="ECO:0000256" key="7">
    <source>
        <dbReference type="ARBA" id="ARBA00022553"/>
    </source>
</evidence>
<dbReference type="SUPFAM" id="SSF47576">
    <property type="entry name" value="Calponin-homology domain, CH-domain"/>
    <property type="match status" value="1"/>
</dbReference>
<dbReference type="PANTHER" id="PTHR23167">
    <property type="entry name" value="CALPONIN HOMOLOGY DOMAIN-CONTAINING PROTEIN DDB_G0272472-RELATED"/>
    <property type="match status" value="1"/>
</dbReference>
<keyword evidence="14" id="KW-0206">Cytoskeleton</keyword>
<keyword evidence="12" id="KW-0175">Coiled coil</keyword>
<feature type="region of interest" description="Disordered" evidence="17">
    <location>
        <begin position="381"/>
        <end position="403"/>
    </location>
</feature>
<dbReference type="GO" id="GO:0005856">
    <property type="term" value="C:cytoskeleton"/>
    <property type="evidence" value="ECO:0007669"/>
    <property type="project" value="UniProtKB-SubCell"/>
</dbReference>
<feature type="compositionally biased region" description="Low complexity" evidence="17">
    <location>
        <begin position="320"/>
        <end position="336"/>
    </location>
</feature>
<dbReference type="Pfam" id="PF00412">
    <property type="entry name" value="LIM"/>
    <property type="match status" value="1"/>
</dbReference>
<evidence type="ECO:0000256" key="5">
    <source>
        <dbReference type="ARBA" id="ARBA00022475"/>
    </source>
</evidence>
<keyword evidence="10 16" id="KW-0862">Zinc</keyword>
<evidence type="ECO:0000313" key="20">
    <source>
        <dbReference type="EMBL" id="KAG5832272.1"/>
    </source>
</evidence>
<evidence type="ECO:0000256" key="17">
    <source>
        <dbReference type="SAM" id="MobiDB-lite"/>
    </source>
</evidence>
<dbReference type="FunFam" id="1.10.418.10:FF:000055">
    <property type="entry name" value="MICAL-like protein 2"/>
    <property type="match status" value="1"/>
</dbReference>
<dbReference type="PROSITE" id="PS50023">
    <property type="entry name" value="LIM_DOMAIN_2"/>
    <property type="match status" value="1"/>
</dbReference>
<evidence type="ECO:0000256" key="9">
    <source>
        <dbReference type="ARBA" id="ARBA00022753"/>
    </source>
</evidence>
<dbReference type="SMART" id="SM00033">
    <property type="entry name" value="CH"/>
    <property type="match status" value="1"/>
</dbReference>
<name>A0A9D3RLN4_ANGAN</name>
<feature type="compositionally biased region" description="Polar residues" evidence="17">
    <location>
        <begin position="246"/>
        <end position="257"/>
    </location>
</feature>
<keyword evidence="15" id="KW-0966">Cell projection</keyword>
<sequence length="497" mass="54048">MAAIKALQQWCKIQCDGYRDVNIINMTTSFRDGLAFCALIHKHRPDLINYGSLTKENVYDNNNLAFRVAEDHLGIPALLDAEDMVALRIPDRLSILTYVSQYYNYFNGRAPSGGVGGVKRPAEGSKEEPSGKKNLPVIAKPLPCKLAVENRPPLAVTVTAPSGHLPKLPPAADKPLPQKEVLVESSNNTGTISSTCVVCKHHVHLVQRHLVDGRLYHRSCFKCNECSKTLLSGAYKGGPEPGSFTCTAHQSSQNNCKMTAPSDAAPSPHPVSVLSAPIRTEAKPVAPPSATSNWTTSAQKTQAARQRFFTSAPAVADPTPSSRRAPAGAPAAPESRGPSRDLEEKKPDRASSLMTGNLSEGNCNNNNISTHPRLWETGHWAPPADVSRSKRDVNGYGTAENKPVEPSMRLKTTSNKEALWVKSTQRESLNNFSSRIKDVERSETPADWRSMLRPVPNGQGLNLLLPPASPIAVMIDWLRVQPLPFSPILSSPKECCI</sequence>
<dbReference type="PANTHER" id="PTHR23167:SF87">
    <property type="entry name" value="MICAL-LIKE PROTEIN 2"/>
    <property type="match status" value="1"/>
</dbReference>
<dbReference type="Pfam" id="PF00307">
    <property type="entry name" value="CH"/>
    <property type="match status" value="1"/>
</dbReference>
<evidence type="ECO:0000256" key="4">
    <source>
        <dbReference type="ARBA" id="ARBA00004316"/>
    </source>
</evidence>
<evidence type="ECO:0000256" key="6">
    <source>
        <dbReference type="ARBA" id="ARBA00022490"/>
    </source>
</evidence>
<evidence type="ECO:0000256" key="15">
    <source>
        <dbReference type="ARBA" id="ARBA00023273"/>
    </source>
</evidence>
<evidence type="ECO:0000259" key="18">
    <source>
        <dbReference type="PROSITE" id="PS50021"/>
    </source>
</evidence>
<evidence type="ECO:0000256" key="14">
    <source>
        <dbReference type="ARBA" id="ARBA00023212"/>
    </source>
</evidence>
<dbReference type="CDD" id="cd21253">
    <property type="entry name" value="CH_MICALL2"/>
    <property type="match status" value="1"/>
</dbReference>
<evidence type="ECO:0000256" key="16">
    <source>
        <dbReference type="PROSITE-ProRule" id="PRU00125"/>
    </source>
</evidence>
<evidence type="ECO:0008006" key="22">
    <source>
        <dbReference type="Google" id="ProtNLM"/>
    </source>
</evidence>
<evidence type="ECO:0000259" key="19">
    <source>
        <dbReference type="PROSITE" id="PS50023"/>
    </source>
</evidence>
<keyword evidence="6" id="KW-0963">Cytoplasm</keyword>
<evidence type="ECO:0000256" key="8">
    <source>
        <dbReference type="ARBA" id="ARBA00022723"/>
    </source>
</evidence>
<dbReference type="GO" id="GO:0046872">
    <property type="term" value="F:metal ion binding"/>
    <property type="evidence" value="ECO:0007669"/>
    <property type="project" value="UniProtKB-KW"/>
</dbReference>
<keyword evidence="5" id="KW-1003">Cell membrane</keyword>
<evidence type="ECO:0000256" key="2">
    <source>
        <dbReference type="ARBA" id="ARBA00004202"/>
    </source>
</evidence>
<dbReference type="GO" id="GO:0055037">
    <property type="term" value="C:recycling endosome"/>
    <property type="evidence" value="ECO:0007669"/>
    <property type="project" value="UniProtKB-SubCell"/>
</dbReference>
<feature type="compositionally biased region" description="Polar residues" evidence="17">
    <location>
        <begin position="289"/>
        <end position="304"/>
    </location>
</feature>
<evidence type="ECO:0000256" key="1">
    <source>
        <dbReference type="ARBA" id="ARBA00004172"/>
    </source>
</evidence>
<feature type="region of interest" description="Disordered" evidence="17">
    <location>
        <begin position="114"/>
        <end position="134"/>
    </location>
</feature>
<feature type="domain" description="LIM zinc-binding" evidence="19">
    <location>
        <begin position="194"/>
        <end position="256"/>
    </location>
</feature>
<dbReference type="InterPro" id="IPR036872">
    <property type="entry name" value="CH_dom_sf"/>
</dbReference>
<keyword evidence="7" id="KW-0597">Phosphoprotein</keyword>
<feature type="region of interest" description="Disordered" evidence="17">
    <location>
        <begin position="246"/>
        <end position="366"/>
    </location>
</feature>
<dbReference type="GO" id="GO:0042995">
    <property type="term" value="C:cell projection"/>
    <property type="evidence" value="ECO:0007669"/>
    <property type="project" value="UniProtKB-SubCell"/>
</dbReference>
<dbReference type="InterPro" id="IPR050540">
    <property type="entry name" value="F-actin_Monoox_Mical"/>
</dbReference>
<evidence type="ECO:0000256" key="13">
    <source>
        <dbReference type="ARBA" id="ARBA00023136"/>
    </source>
</evidence>
<keyword evidence="11 16" id="KW-0440">LIM domain</keyword>
<dbReference type="InterPro" id="IPR001781">
    <property type="entry name" value="Znf_LIM"/>
</dbReference>
<evidence type="ECO:0000256" key="12">
    <source>
        <dbReference type="ARBA" id="ARBA00023054"/>
    </source>
</evidence>
<keyword evidence="13" id="KW-0472">Membrane</keyword>
<dbReference type="Gene3D" id="1.10.418.10">
    <property type="entry name" value="Calponin-like domain"/>
    <property type="match status" value="1"/>
</dbReference>
<evidence type="ECO:0000256" key="11">
    <source>
        <dbReference type="ARBA" id="ARBA00023038"/>
    </source>
</evidence>
<evidence type="ECO:0000256" key="10">
    <source>
        <dbReference type="ARBA" id="ARBA00022833"/>
    </source>
</evidence>
<gene>
    <name evidence="20" type="ORF">ANANG_G00289330</name>
</gene>
<dbReference type="CDD" id="cd09444">
    <property type="entry name" value="LIM_Mical_like_1"/>
    <property type="match status" value="1"/>
</dbReference>
<dbReference type="PROSITE" id="PS00478">
    <property type="entry name" value="LIM_DOMAIN_1"/>
    <property type="match status" value="1"/>
</dbReference>
<dbReference type="PROSITE" id="PS50021">
    <property type="entry name" value="CH"/>
    <property type="match status" value="1"/>
</dbReference>
<dbReference type="GO" id="GO:0005886">
    <property type="term" value="C:plasma membrane"/>
    <property type="evidence" value="ECO:0007669"/>
    <property type="project" value="UniProtKB-SubCell"/>
</dbReference>
<dbReference type="EMBL" id="JAFIRN010000017">
    <property type="protein sequence ID" value="KAG5832272.1"/>
    <property type="molecule type" value="Genomic_DNA"/>
</dbReference>
<keyword evidence="9" id="KW-0967">Endosome</keyword>
<feature type="compositionally biased region" description="Basic and acidic residues" evidence="17">
    <location>
        <begin position="337"/>
        <end position="349"/>
    </location>
</feature>
<accession>A0A9D3RLN4</accession>
<comment type="subcellular location">
    <subcellularLocation>
        <location evidence="2">Cell membrane</location>
        <topology evidence="2">Peripheral membrane protein</topology>
    </subcellularLocation>
    <subcellularLocation>
        <location evidence="4">Cell projection</location>
    </subcellularLocation>
    <subcellularLocation>
        <location evidence="3">Cytoplasm</location>
        <location evidence="3">Cytoskeleton</location>
    </subcellularLocation>
    <subcellularLocation>
        <location evidence="1">Recycling endosome</location>
    </subcellularLocation>
</comment>
<dbReference type="Proteomes" id="UP001044222">
    <property type="component" value="Chromosome 17"/>
</dbReference>
<dbReference type="SUPFAM" id="SSF57716">
    <property type="entry name" value="Glucocorticoid receptor-like (DNA-binding domain)"/>
    <property type="match status" value="2"/>
</dbReference>
<keyword evidence="21" id="KW-1185">Reference proteome</keyword>
<dbReference type="AlphaFoldDB" id="A0A9D3RLN4"/>
<proteinExistence type="predicted"/>
<dbReference type="InterPro" id="IPR001715">
    <property type="entry name" value="CH_dom"/>
</dbReference>
<dbReference type="Gene3D" id="2.10.110.10">
    <property type="entry name" value="Cysteine Rich Protein"/>
    <property type="match status" value="1"/>
</dbReference>
<feature type="domain" description="Calponin-homology (CH)" evidence="18">
    <location>
        <begin position="1"/>
        <end position="107"/>
    </location>
</feature>
<reference evidence="20" key="1">
    <citation type="submission" date="2021-01" db="EMBL/GenBank/DDBJ databases">
        <title>A chromosome-scale assembly of European eel, Anguilla anguilla.</title>
        <authorList>
            <person name="Henkel C."/>
            <person name="Jong-Raadsen S.A."/>
            <person name="Dufour S."/>
            <person name="Weltzien F.-A."/>
            <person name="Palstra A.P."/>
            <person name="Pelster B."/>
            <person name="Spaink H.P."/>
            <person name="Van Den Thillart G.E."/>
            <person name="Jansen H."/>
            <person name="Zahm M."/>
            <person name="Klopp C."/>
            <person name="Cedric C."/>
            <person name="Louis A."/>
            <person name="Berthelot C."/>
            <person name="Parey E."/>
            <person name="Roest Crollius H."/>
            <person name="Montfort J."/>
            <person name="Robinson-Rechavi M."/>
            <person name="Bucao C."/>
            <person name="Bouchez O."/>
            <person name="Gislard M."/>
            <person name="Lluch J."/>
            <person name="Milhes M."/>
            <person name="Lampietro C."/>
            <person name="Lopez Roques C."/>
            <person name="Donnadieu C."/>
            <person name="Braasch I."/>
            <person name="Desvignes T."/>
            <person name="Postlethwait J."/>
            <person name="Bobe J."/>
            <person name="Guiguen Y."/>
            <person name="Dirks R."/>
        </authorList>
    </citation>
    <scope>NUCLEOTIDE SEQUENCE</scope>
    <source>
        <strain evidence="20">Tag_6206</strain>
        <tissue evidence="20">Liver</tissue>
    </source>
</reference>
<evidence type="ECO:0000256" key="3">
    <source>
        <dbReference type="ARBA" id="ARBA00004245"/>
    </source>
</evidence>
<comment type="caution">
    <text evidence="20">The sequence shown here is derived from an EMBL/GenBank/DDBJ whole genome shotgun (WGS) entry which is preliminary data.</text>
</comment>
<dbReference type="SMART" id="SM00132">
    <property type="entry name" value="LIM"/>
    <property type="match status" value="1"/>
</dbReference>
<feature type="compositionally biased region" description="Basic and acidic residues" evidence="17">
    <location>
        <begin position="120"/>
        <end position="131"/>
    </location>
</feature>